<feature type="domain" description="Disease resistance protein winged helix" evidence="10">
    <location>
        <begin position="437"/>
        <end position="507"/>
    </location>
</feature>
<dbReference type="Pfam" id="PF00931">
    <property type="entry name" value="NB-ARC"/>
    <property type="match status" value="1"/>
</dbReference>
<dbReference type="PRINTS" id="PR00364">
    <property type="entry name" value="DISEASERSIST"/>
</dbReference>
<dbReference type="InterPro" id="IPR032675">
    <property type="entry name" value="LRR_dom_sf"/>
</dbReference>
<evidence type="ECO:0000259" key="11">
    <source>
        <dbReference type="Pfam" id="PF25019"/>
    </source>
</evidence>
<evidence type="ECO:0000256" key="7">
    <source>
        <dbReference type="SAM" id="MobiDB-lite"/>
    </source>
</evidence>
<keyword evidence="3" id="KW-0677">Repeat</keyword>
<dbReference type="Gene3D" id="1.20.5.4130">
    <property type="match status" value="1"/>
</dbReference>
<evidence type="ECO:0000256" key="2">
    <source>
        <dbReference type="ARBA" id="ARBA00022614"/>
    </source>
</evidence>
<dbReference type="GO" id="GO:0043531">
    <property type="term" value="F:ADP binding"/>
    <property type="evidence" value="ECO:0007669"/>
    <property type="project" value="InterPro"/>
</dbReference>
<dbReference type="OrthoDB" id="778770at2759"/>
<evidence type="ECO:0000259" key="10">
    <source>
        <dbReference type="Pfam" id="PF23559"/>
    </source>
</evidence>
<dbReference type="InParanoid" id="A0A1B6QJV8"/>
<keyword evidence="13" id="KW-1185">Reference proteome</keyword>
<dbReference type="Gramene" id="KXG38211">
    <property type="protein sequence ID" value="KXG38211"/>
    <property type="gene ID" value="SORBI_3001G200000"/>
</dbReference>
<feature type="region of interest" description="Disordered" evidence="7">
    <location>
        <begin position="147"/>
        <end position="170"/>
    </location>
</feature>
<name>A0A1B6QJV8_SORBI</name>
<reference evidence="12 13" key="1">
    <citation type="journal article" date="2009" name="Nature">
        <title>The Sorghum bicolor genome and the diversification of grasses.</title>
        <authorList>
            <person name="Paterson A.H."/>
            <person name="Bowers J.E."/>
            <person name="Bruggmann R."/>
            <person name="Dubchak I."/>
            <person name="Grimwood J."/>
            <person name="Gundlach H."/>
            <person name="Haberer G."/>
            <person name="Hellsten U."/>
            <person name="Mitros T."/>
            <person name="Poliakov A."/>
            <person name="Schmutz J."/>
            <person name="Spannagl M."/>
            <person name="Tang H."/>
            <person name="Wang X."/>
            <person name="Wicker T."/>
            <person name="Bharti A.K."/>
            <person name="Chapman J."/>
            <person name="Feltus F.A."/>
            <person name="Gowik U."/>
            <person name="Grigoriev I.V."/>
            <person name="Lyons E."/>
            <person name="Maher C.A."/>
            <person name="Martis M."/>
            <person name="Narechania A."/>
            <person name="Otillar R.P."/>
            <person name="Penning B.W."/>
            <person name="Salamov A.A."/>
            <person name="Wang Y."/>
            <person name="Zhang L."/>
            <person name="Carpita N.C."/>
            <person name="Freeling M."/>
            <person name="Gingle A.R."/>
            <person name="Hash C.T."/>
            <person name="Keller B."/>
            <person name="Klein P."/>
            <person name="Kresovich S."/>
            <person name="McCann M.C."/>
            <person name="Ming R."/>
            <person name="Peterson D.G."/>
            <person name="Mehboob-ur-Rahman"/>
            <person name="Ware D."/>
            <person name="Westhoff P."/>
            <person name="Mayer K.F."/>
            <person name="Messing J."/>
            <person name="Rokhsar D.S."/>
        </authorList>
    </citation>
    <scope>NUCLEOTIDE SEQUENCE [LARGE SCALE GENOMIC DNA]</scope>
    <source>
        <strain evidence="13">cv. BTx623</strain>
    </source>
</reference>
<sequence>MGDVVLSAFLQVLFQGIAHTMKEELKKSDCLEKERGLLTSKVEMIQAVLRGAENMQLSEPQKLWFGKLKDVSYDAMEVLDKYLYEDHRRQHLSSVRNNKVSSAMNPKRQYFRITMAREIKDVAMRIDDLLKTAAGFKFQVEVHGQTSLQTQGSSSSSHPSSSFPPPDAHCRQEDHERIVEMLLSSDQNHKVQVLPIVGEACIGKTTVAQLVITDERILLHFKLRPWVHVSNEFNIRRITADIIESIEGSSPRFNNLDSLQRHLGNLLRERRYLLVVDDYWQRDWHDWEQLTCPLLSGAPGSKIIVTRIGAVAEDLRTSDRLGIYVPYKLRGLSEQDCWSLFCKHAQCNPSTDAQRYGFGDSRSSRLIDEVVLKCKGVPIIAASLGHRLQQEKDKCKWAAILREENWESNQSNYMRSLRMNYAQLDSHLKPCFAYCSIFPQNFQFEEEWLIQLWEAQVFIPRFPNIAEMMAAGSNYFRSFVQLSFFQRVHFGHIRERDLYSIPQKMQELALHVSAGDCYILGSDRPCDSPKKVRHLTVQFDKLANVNRLDEISNYTSLYTLLIVGGPANYPPSILNDVLQNTLQTVQRLRVLDVSNFGLSELPESIGDLIHLRCLQLRGTKIRRLPESVCHLYHLQTLGLRNCYYLEELPTDIKYLGKLRHIDLHLDNHQPTQLKHMPEGIGSLIGLHTLSRFVISTRRGRHRHSSVHELSKLINLSGALLISNLDIVKDAQEAQQADLASKKLLRKLELSWCENTNKQLDEDTIIENLKPANTLNELTVSGYGGLACPSWLCSENYMHDLVTVRLHGFKSCDALPSLGLLPQLKNLYLTSWDQLKFINSSSYVYGHGASFLSLKKFHLEGMHSLQRWEWDELCTFAPGLRELVVKNCPQLRELPRCIQNLRDLEDMEIVGCWELALLPHLNGLTSLQRLEISDCNSICSLPCTGLPRSLQVLSINNCHQLSHSCKNLRSIISSVWIDGHRI</sequence>
<feature type="domain" description="Disease resistance N-terminal" evidence="9">
    <location>
        <begin position="9"/>
        <end position="95"/>
    </location>
</feature>
<reference evidence="13" key="2">
    <citation type="journal article" date="2018" name="Plant J.">
        <title>The Sorghum bicolor reference genome: improved assembly, gene annotations, a transcriptome atlas, and signatures of genome organization.</title>
        <authorList>
            <person name="McCormick R.F."/>
            <person name="Truong S.K."/>
            <person name="Sreedasyam A."/>
            <person name="Jenkins J."/>
            <person name="Shu S."/>
            <person name="Sims D."/>
            <person name="Kennedy M."/>
            <person name="Amirebrahimi M."/>
            <person name="Weers B.D."/>
            <person name="McKinley B."/>
            <person name="Mattison A."/>
            <person name="Morishige D.T."/>
            <person name="Grimwood J."/>
            <person name="Schmutz J."/>
            <person name="Mullet J.E."/>
        </authorList>
    </citation>
    <scope>NUCLEOTIDE SEQUENCE [LARGE SCALE GENOMIC DNA]</scope>
    <source>
        <strain evidence="13">cv. BTx623</strain>
    </source>
</reference>
<dbReference type="InterPro" id="IPR058922">
    <property type="entry name" value="WHD_DRP"/>
</dbReference>
<dbReference type="GO" id="GO:0051707">
    <property type="term" value="P:response to other organism"/>
    <property type="evidence" value="ECO:0007669"/>
    <property type="project" value="UniProtKB-ARBA"/>
</dbReference>
<dbReference type="Pfam" id="PF18052">
    <property type="entry name" value="Rx_N"/>
    <property type="match status" value="1"/>
</dbReference>
<dbReference type="SUPFAM" id="SSF52540">
    <property type="entry name" value="P-loop containing nucleoside triphosphate hydrolases"/>
    <property type="match status" value="1"/>
</dbReference>
<feature type="domain" description="R13L1/DRL21-like LRR repeat region" evidence="11">
    <location>
        <begin position="707"/>
        <end position="829"/>
    </location>
</feature>
<dbReference type="OMA" id="ICDANPN"/>
<evidence type="ECO:0000313" key="12">
    <source>
        <dbReference type="EMBL" id="KXG38211.1"/>
    </source>
</evidence>
<dbReference type="PANTHER" id="PTHR36766:SF40">
    <property type="entry name" value="DISEASE RESISTANCE PROTEIN RGA3"/>
    <property type="match status" value="1"/>
</dbReference>
<dbReference type="InterPro" id="IPR041118">
    <property type="entry name" value="Rx_N"/>
</dbReference>
<dbReference type="eggNOG" id="KOG4658">
    <property type="taxonomic scope" value="Eukaryota"/>
</dbReference>
<keyword evidence="2" id="KW-0433">Leucine-rich repeat</keyword>
<dbReference type="GO" id="GO:0006952">
    <property type="term" value="P:defense response"/>
    <property type="evidence" value="ECO:0007669"/>
    <property type="project" value="UniProtKB-KW"/>
</dbReference>
<dbReference type="Proteomes" id="UP000000768">
    <property type="component" value="Chromosome 1"/>
</dbReference>
<feature type="domain" description="NB-ARC" evidence="8">
    <location>
        <begin position="172"/>
        <end position="346"/>
    </location>
</feature>
<organism evidence="12 13">
    <name type="scientific">Sorghum bicolor</name>
    <name type="common">Sorghum</name>
    <name type="synonym">Sorghum vulgare</name>
    <dbReference type="NCBI Taxonomy" id="4558"/>
    <lineage>
        <taxon>Eukaryota</taxon>
        <taxon>Viridiplantae</taxon>
        <taxon>Streptophyta</taxon>
        <taxon>Embryophyta</taxon>
        <taxon>Tracheophyta</taxon>
        <taxon>Spermatophyta</taxon>
        <taxon>Magnoliopsida</taxon>
        <taxon>Liliopsida</taxon>
        <taxon>Poales</taxon>
        <taxon>Poaceae</taxon>
        <taxon>PACMAD clade</taxon>
        <taxon>Panicoideae</taxon>
        <taxon>Andropogonodae</taxon>
        <taxon>Andropogoneae</taxon>
        <taxon>Sorghinae</taxon>
        <taxon>Sorghum</taxon>
    </lineage>
</organism>
<proteinExistence type="inferred from homology"/>
<evidence type="ECO:0000256" key="6">
    <source>
        <dbReference type="ARBA" id="ARBA00022840"/>
    </source>
</evidence>
<evidence type="ECO:0000259" key="9">
    <source>
        <dbReference type="Pfam" id="PF18052"/>
    </source>
</evidence>
<dbReference type="InterPro" id="IPR056789">
    <property type="entry name" value="LRR_R13L1-DRL21"/>
</dbReference>
<protein>
    <submittedName>
        <fullName evidence="12">Uncharacterized protein</fullName>
    </submittedName>
</protein>
<dbReference type="Gene3D" id="3.80.10.10">
    <property type="entry name" value="Ribonuclease Inhibitor"/>
    <property type="match status" value="1"/>
</dbReference>
<accession>A0A1B6QJV8</accession>
<evidence type="ECO:0000313" key="13">
    <source>
        <dbReference type="Proteomes" id="UP000000768"/>
    </source>
</evidence>
<dbReference type="Gene3D" id="3.40.50.300">
    <property type="entry name" value="P-loop containing nucleotide triphosphate hydrolases"/>
    <property type="match status" value="1"/>
</dbReference>
<dbReference type="InterPro" id="IPR036388">
    <property type="entry name" value="WH-like_DNA-bd_sf"/>
</dbReference>
<evidence type="ECO:0000256" key="1">
    <source>
        <dbReference type="ARBA" id="ARBA00008894"/>
    </source>
</evidence>
<dbReference type="AlphaFoldDB" id="A0A1B6QJV8"/>
<dbReference type="InterPro" id="IPR002182">
    <property type="entry name" value="NB-ARC"/>
</dbReference>
<keyword evidence="5" id="KW-0611">Plant defense</keyword>
<dbReference type="SUPFAM" id="SSF52058">
    <property type="entry name" value="L domain-like"/>
    <property type="match status" value="1"/>
</dbReference>
<dbReference type="InterPro" id="IPR027417">
    <property type="entry name" value="P-loop_NTPase"/>
</dbReference>
<evidence type="ECO:0000256" key="4">
    <source>
        <dbReference type="ARBA" id="ARBA00022741"/>
    </source>
</evidence>
<dbReference type="GO" id="GO:0005524">
    <property type="term" value="F:ATP binding"/>
    <property type="evidence" value="ECO:0007669"/>
    <property type="project" value="UniProtKB-KW"/>
</dbReference>
<evidence type="ECO:0000256" key="3">
    <source>
        <dbReference type="ARBA" id="ARBA00022737"/>
    </source>
</evidence>
<dbReference type="EMBL" id="CM000760">
    <property type="protein sequence ID" value="KXG38211.1"/>
    <property type="molecule type" value="Genomic_DNA"/>
</dbReference>
<dbReference type="Gene3D" id="1.10.8.430">
    <property type="entry name" value="Helical domain of apoptotic protease-activating factors"/>
    <property type="match status" value="1"/>
</dbReference>
<dbReference type="PANTHER" id="PTHR36766">
    <property type="entry name" value="PLANT BROAD-SPECTRUM MILDEW RESISTANCE PROTEIN RPW8"/>
    <property type="match status" value="1"/>
</dbReference>
<dbReference type="Pfam" id="PF25019">
    <property type="entry name" value="LRR_R13L1-DRL21"/>
    <property type="match status" value="1"/>
</dbReference>
<keyword evidence="6" id="KW-0067">ATP-binding</keyword>
<evidence type="ECO:0000256" key="5">
    <source>
        <dbReference type="ARBA" id="ARBA00022821"/>
    </source>
</evidence>
<dbReference type="InterPro" id="IPR042197">
    <property type="entry name" value="Apaf_helical"/>
</dbReference>
<evidence type="ECO:0000259" key="8">
    <source>
        <dbReference type="Pfam" id="PF00931"/>
    </source>
</evidence>
<dbReference type="Pfam" id="PF23559">
    <property type="entry name" value="WHD_DRP"/>
    <property type="match status" value="1"/>
</dbReference>
<dbReference type="Gene3D" id="1.10.10.10">
    <property type="entry name" value="Winged helix-like DNA-binding domain superfamily/Winged helix DNA-binding domain"/>
    <property type="match status" value="1"/>
</dbReference>
<gene>
    <name evidence="12" type="ORF">SORBI_3001G200000</name>
</gene>
<keyword evidence="4" id="KW-0547">Nucleotide-binding</keyword>
<comment type="similarity">
    <text evidence="1">Belongs to the disease resistance NB-LRR family.</text>
</comment>